<dbReference type="HOGENOM" id="CLU_572626_0_0_1"/>
<dbReference type="GO" id="GO:0008234">
    <property type="term" value="F:cysteine-type peptidase activity"/>
    <property type="evidence" value="ECO:0007669"/>
    <property type="project" value="UniProtKB-KW"/>
</dbReference>
<dbReference type="Proteomes" id="UP000054279">
    <property type="component" value="Unassembled WGS sequence"/>
</dbReference>
<organism evidence="7 8">
    <name type="scientific">Sphaerobolus stellatus (strain SS14)</name>
    <dbReference type="NCBI Taxonomy" id="990650"/>
    <lineage>
        <taxon>Eukaryota</taxon>
        <taxon>Fungi</taxon>
        <taxon>Dikarya</taxon>
        <taxon>Basidiomycota</taxon>
        <taxon>Agaricomycotina</taxon>
        <taxon>Agaricomycetes</taxon>
        <taxon>Phallomycetidae</taxon>
        <taxon>Geastrales</taxon>
        <taxon>Sphaerobolaceae</taxon>
        <taxon>Sphaerobolus</taxon>
    </lineage>
</organism>
<keyword evidence="8" id="KW-1185">Reference proteome</keyword>
<dbReference type="Gene3D" id="3.40.395.10">
    <property type="entry name" value="Adenoviral Proteinase, Chain A"/>
    <property type="match status" value="1"/>
</dbReference>
<dbReference type="PANTHER" id="PTHR46915:SF2">
    <property type="entry name" value="UBIQUITIN-LIKE PROTEASE 4"/>
    <property type="match status" value="1"/>
</dbReference>
<evidence type="ECO:0000256" key="4">
    <source>
        <dbReference type="ARBA" id="ARBA00022807"/>
    </source>
</evidence>
<feature type="signal peptide" evidence="5">
    <location>
        <begin position="1"/>
        <end position="18"/>
    </location>
</feature>
<accession>A0A0C9W2X6</accession>
<proteinExistence type="inferred from homology"/>
<dbReference type="Pfam" id="PF02902">
    <property type="entry name" value="Peptidase_C48"/>
    <property type="match status" value="1"/>
</dbReference>
<dbReference type="GO" id="GO:0016926">
    <property type="term" value="P:protein desumoylation"/>
    <property type="evidence" value="ECO:0007669"/>
    <property type="project" value="UniProtKB-ARBA"/>
</dbReference>
<dbReference type="PROSITE" id="PS50600">
    <property type="entry name" value="ULP_PROTEASE"/>
    <property type="match status" value="1"/>
</dbReference>
<evidence type="ECO:0000256" key="3">
    <source>
        <dbReference type="ARBA" id="ARBA00022801"/>
    </source>
</evidence>
<dbReference type="GO" id="GO:0019783">
    <property type="term" value="F:ubiquitin-like protein peptidase activity"/>
    <property type="evidence" value="ECO:0007669"/>
    <property type="project" value="UniProtKB-ARBA"/>
</dbReference>
<dbReference type="PANTHER" id="PTHR46915">
    <property type="entry name" value="UBIQUITIN-LIKE PROTEASE 4-RELATED"/>
    <property type="match status" value="1"/>
</dbReference>
<dbReference type="OrthoDB" id="442460at2759"/>
<evidence type="ECO:0000256" key="2">
    <source>
        <dbReference type="ARBA" id="ARBA00022670"/>
    </source>
</evidence>
<evidence type="ECO:0000313" key="8">
    <source>
        <dbReference type="Proteomes" id="UP000054279"/>
    </source>
</evidence>
<reference evidence="7 8" key="1">
    <citation type="submission" date="2014-06" db="EMBL/GenBank/DDBJ databases">
        <title>Evolutionary Origins and Diversification of the Mycorrhizal Mutualists.</title>
        <authorList>
            <consortium name="DOE Joint Genome Institute"/>
            <consortium name="Mycorrhizal Genomics Consortium"/>
            <person name="Kohler A."/>
            <person name="Kuo A."/>
            <person name="Nagy L.G."/>
            <person name="Floudas D."/>
            <person name="Copeland A."/>
            <person name="Barry K.W."/>
            <person name="Cichocki N."/>
            <person name="Veneault-Fourrey C."/>
            <person name="LaButti K."/>
            <person name="Lindquist E.A."/>
            <person name="Lipzen A."/>
            <person name="Lundell T."/>
            <person name="Morin E."/>
            <person name="Murat C."/>
            <person name="Riley R."/>
            <person name="Ohm R."/>
            <person name="Sun H."/>
            <person name="Tunlid A."/>
            <person name="Henrissat B."/>
            <person name="Grigoriev I.V."/>
            <person name="Hibbett D.S."/>
            <person name="Martin F."/>
        </authorList>
    </citation>
    <scope>NUCLEOTIDE SEQUENCE [LARGE SCALE GENOMIC DNA]</scope>
    <source>
        <strain evidence="7 8">SS14</strain>
    </source>
</reference>
<evidence type="ECO:0000259" key="6">
    <source>
        <dbReference type="PROSITE" id="PS50600"/>
    </source>
</evidence>
<keyword evidence="5" id="KW-0732">Signal</keyword>
<feature type="domain" description="Ubiquitin-like protease family profile" evidence="6">
    <location>
        <begin position="70"/>
        <end position="242"/>
    </location>
</feature>
<gene>
    <name evidence="7" type="ORF">M422DRAFT_778953</name>
</gene>
<sequence>MSSSDVVWVTLYCHLLSALRTDYAYWTRISNISDDDEETPWPNPDTTTTDVTFRCETRLSINLSHQKRLLTVGKADMARMAGKKWWNDVVMEFGLAMWMERFLGSGLRHTALYLFSSCFHENYNLSGFEAIRKWTRKISIFPSDVILIPVNLNLHWFVVVVCDAGQLLLRSTGRPCSILVMDSLRIDRTNIRTQVHDWLVEEIVTRNLGPCRMDVMSLDLPASCQPNYYDCGPYTVHNIDRFVRNRDQILSCLHGFINALATPAVKSANMAGGRPRKYHTAAERHEQQLNQKRDYYWRNQKLEARKARGRMRRLRSVEEAVTEPTPEELPLLQPILPSIDVQVFSVACSSIIFDIPRSHGAIPQALESIWIVPLLHQISWDTIAPIMAARLDLLRRGLRAAQELKRMDCDRYLGRGYSPRISTKEAAVTVRLKDIVAKLGLWCDFEESIKIWCNGIGLEEYLADFAKGVFGVYAQDL</sequence>
<dbReference type="AlphaFoldDB" id="A0A0C9W2X6"/>
<dbReference type="InterPro" id="IPR003653">
    <property type="entry name" value="Peptidase_C48_C"/>
</dbReference>
<evidence type="ECO:0000256" key="5">
    <source>
        <dbReference type="SAM" id="SignalP"/>
    </source>
</evidence>
<keyword evidence="3" id="KW-0378">Hydrolase</keyword>
<dbReference type="EMBL" id="KN837112">
    <property type="protein sequence ID" value="KIJ45386.1"/>
    <property type="molecule type" value="Genomic_DNA"/>
</dbReference>
<name>A0A0C9W2X6_SPHS4</name>
<keyword evidence="4" id="KW-0788">Thiol protease</keyword>
<keyword evidence="2" id="KW-0645">Protease</keyword>
<dbReference type="SUPFAM" id="SSF54001">
    <property type="entry name" value="Cysteine proteinases"/>
    <property type="match status" value="1"/>
</dbReference>
<evidence type="ECO:0000256" key="1">
    <source>
        <dbReference type="ARBA" id="ARBA00005234"/>
    </source>
</evidence>
<dbReference type="GO" id="GO:0006508">
    <property type="term" value="P:proteolysis"/>
    <property type="evidence" value="ECO:0007669"/>
    <property type="project" value="UniProtKB-KW"/>
</dbReference>
<protein>
    <recommendedName>
        <fullName evidence="6">Ubiquitin-like protease family profile domain-containing protein</fullName>
    </recommendedName>
</protein>
<comment type="similarity">
    <text evidence="1">Belongs to the peptidase C48 family.</text>
</comment>
<dbReference type="InterPro" id="IPR038765">
    <property type="entry name" value="Papain-like_cys_pep_sf"/>
</dbReference>
<evidence type="ECO:0000313" key="7">
    <source>
        <dbReference type="EMBL" id="KIJ45386.1"/>
    </source>
</evidence>
<feature type="chain" id="PRO_5002205054" description="Ubiquitin-like protease family profile domain-containing protein" evidence="5">
    <location>
        <begin position="19"/>
        <end position="477"/>
    </location>
</feature>